<dbReference type="EMBL" id="BAFK01000005">
    <property type="protein sequence ID" value="GAB58289.1"/>
    <property type="molecule type" value="Genomic_DNA"/>
</dbReference>
<organism evidence="1 2">
    <name type="scientific">Rheinheimera nanhaiensis E407-8</name>
    <dbReference type="NCBI Taxonomy" id="562729"/>
    <lineage>
        <taxon>Bacteria</taxon>
        <taxon>Pseudomonadati</taxon>
        <taxon>Pseudomonadota</taxon>
        <taxon>Gammaproteobacteria</taxon>
        <taxon>Chromatiales</taxon>
        <taxon>Chromatiaceae</taxon>
        <taxon>Rheinheimera</taxon>
    </lineage>
</organism>
<keyword evidence="2" id="KW-1185">Reference proteome</keyword>
<name>I1DW61_9GAMM</name>
<proteinExistence type="predicted"/>
<dbReference type="Proteomes" id="UP000004374">
    <property type="component" value="Unassembled WGS sequence"/>
</dbReference>
<comment type="caution">
    <text evidence="1">The sequence shown here is derived from an EMBL/GenBank/DDBJ whole genome shotgun (WGS) entry which is preliminary data.</text>
</comment>
<evidence type="ECO:0000313" key="2">
    <source>
        <dbReference type="Proteomes" id="UP000004374"/>
    </source>
</evidence>
<accession>I1DW61</accession>
<protein>
    <submittedName>
        <fullName evidence="1">Uncharacterized protein</fullName>
    </submittedName>
</protein>
<sequence>MPILPSDLPLNCDGFALAQKNAGQGRRYVGLKRLSGRRARRICSSSL</sequence>
<reference evidence="1 2" key="1">
    <citation type="journal article" date="2012" name="J. Bacteriol.">
        <title>Genome Sequence of the Protease-Producing Bacterium Rheinheimera nanhaiensis E407-8T, Isolated from Deep-Sea Sediment of the South China Sea.</title>
        <authorList>
            <person name="Zhang X.-Y."/>
            <person name="Zhang Y.-J."/>
            <person name="Qin Q.-L."/>
            <person name="Xie B.-B."/>
            <person name="Chen X.-L."/>
            <person name="Zhou B.-C."/>
            <person name="Zhang Y.-Z."/>
        </authorList>
    </citation>
    <scope>NUCLEOTIDE SEQUENCE [LARGE SCALE GENOMIC DNA]</scope>
    <source>
        <strain evidence="1 2">E407-8</strain>
    </source>
</reference>
<dbReference type="AlphaFoldDB" id="I1DW61"/>
<gene>
    <name evidence="1" type="ORF">RNAN_1260</name>
</gene>
<evidence type="ECO:0000313" key="1">
    <source>
        <dbReference type="EMBL" id="GAB58289.1"/>
    </source>
</evidence>